<evidence type="ECO:0000313" key="2">
    <source>
        <dbReference type="EMBL" id="CAE8640490.1"/>
    </source>
</evidence>
<evidence type="ECO:0000256" key="1">
    <source>
        <dbReference type="SAM" id="MobiDB-lite"/>
    </source>
</evidence>
<sequence length="172" mass="18585">MSKTSDSTCTATVSQEGFEKAFAEARPRFSASFESDADKVLRTEIAQQLREMAALRSQNARLSDRLVAGGFDARSSATSVSGMSARRSSSKLQCSQSQWQNTFGRLETFPASPTVNCRPILAHPPGKIPASLHQNLAWSPRRGSAHWTSVSVTSCSGPVSPRSQRRPQTAAV</sequence>
<dbReference type="Proteomes" id="UP000654075">
    <property type="component" value="Unassembled WGS sequence"/>
</dbReference>
<reference evidence="2" key="1">
    <citation type="submission" date="2021-02" db="EMBL/GenBank/DDBJ databases">
        <authorList>
            <person name="Dougan E. K."/>
            <person name="Rhodes N."/>
            <person name="Thang M."/>
            <person name="Chan C."/>
        </authorList>
    </citation>
    <scope>NUCLEOTIDE SEQUENCE</scope>
</reference>
<feature type="region of interest" description="Disordered" evidence="1">
    <location>
        <begin position="151"/>
        <end position="172"/>
    </location>
</feature>
<keyword evidence="3" id="KW-1185">Reference proteome</keyword>
<comment type="caution">
    <text evidence="2">The sequence shown here is derived from an EMBL/GenBank/DDBJ whole genome shotgun (WGS) entry which is preliminary data.</text>
</comment>
<gene>
    <name evidence="2" type="ORF">PGLA1383_LOCUS55337</name>
</gene>
<protein>
    <submittedName>
        <fullName evidence="2">Uncharacterized protein</fullName>
    </submittedName>
</protein>
<evidence type="ECO:0000313" key="3">
    <source>
        <dbReference type="Proteomes" id="UP000654075"/>
    </source>
</evidence>
<proteinExistence type="predicted"/>
<name>A0A813HSK9_POLGL</name>
<accession>A0A813HSK9</accession>
<organism evidence="2 3">
    <name type="scientific">Polarella glacialis</name>
    <name type="common">Dinoflagellate</name>
    <dbReference type="NCBI Taxonomy" id="89957"/>
    <lineage>
        <taxon>Eukaryota</taxon>
        <taxon>Sar</taxon>
        <taxon>Alveolata</taxon>
        <taxon>Dinophyceae</taxon>
        <taxon>Suessiales</taxon>
        <taxon>Suessiaceae</taxon>
        <taxon>Polarella</taxon>
    </lineage>
</organism>
<dbReference type="AlphaFoldDB" id="A0A813HSK9"/>
<dbReference type="EMBL" id="CAJNNV010032606">
    <property type="protein sequence ID" value="CAE8640490.1"/>
    <property type="molecule type" value="Genomic_DNA"/>
</dbReference>